<dbReference type="AlphaFoldDB" id="M3DJ85"/>
<dbReference type="GeneID" id="96264858"/>
<dbReference type="Gene3D" id="3.30.70.1230">
    <property type="entry name" value="Nucleotide cyclase"/>
    <property type="match status" value="1"/>
</dbReference>
<feature type="region of interest" description="Disordered" evidence="1">
    <location>
        <begin position="197"/>
        <end position="247"/>
    </location>
</feature>
<evidence type="ECO:0000256" key="1">
    <source>
        <dbReference type="SAM" id="MobiDB-lite"/>
    </source>
</evidence>
<proteinExistence type="predicted"/>
<feature type="compositionally biased region" description="Basic and acidic residues" evidence="1">
    <location>
        <begin position="197"/>
        <end position="208"/>
    </location>
</feature>
<name>M3DJ85_9ACTN</name>
<sequence length="247" mass="26836">MPAYLAHPEHSHLLLADVEGFGSRSDREQLDTREGLYGELRAAFTDELWGSCAHEDRGDAVLVVMRHAWLAHALFTDVLPRLEHGLGQRRRTDPLLRLRLSVHAGPVHTDDHGFAGNAVNLVFRLNEGRVLRQALGEARSDTALLVSDTVHETGVRAGLPGVDPTRFHSVPVSVKETQGRAWLHVAGDPECARRVAEEAQPRAADGAEPRGVSMRAGGDIRLDGSVISGGDTTVTMTPPPRWGGGRR</sequence>
<organism evidence="2 3">
    <name type="scientific">Streptomyces bottropensis ATCC 25435</name>
    <dbReference type="NCBI Taxonomy" id="1054862"/>
    <lineage>
        <taxon>Bacteria</taxon>
        <taxon>Bacillati</taxon>
        <taxon>Actinomycetota</taxon>
        <taxon>Actinomycetes</taxon>
        <taxon>Kitasatosporales</taxon>
        <taxon>Streptomycetaceae</taxon>
        <taxon>Streptomyces</taxon>
    </lineage>
</organism>
<dbReference type="InterPro" id="IPR029787">
    <property type="entry name" value="Nucleotide_cyclase"/>
</dbReference>
<dbReference type="Proteomes" id="UP000030760">
    <property type="component" value="Unassembled WGS sequence"/>
</dbReference>
<dbReference type="RefSeq" id="WP_005476459.1">
    <property type="nucleotide sequence ID" value="NZ_KB405059.1"/>
</dbReference>
<accession>M3DJ85</accession>
<dbReference type="EMBL" id="KB405059">
    <property type="protein sequence ID" value="EMF56887.1"/>
    <property type="molecule type" value="Genomic_DNA"/>
</dbReference>
<evidence type="ECO:0000313" key="3">
    <source>
        <dbReference type="Proteomes" id="UP000030760"/>
    </source>
</evidence>
<gene>
    <name evidence="2" type="ORF">SBD_1718</name>
</gene>
<dbReference type="SUPFAM" id="SSF55073">
    <property type="entry name" value="Nucleotide cyclase"/>
    <property type="match status" value="1"/>
</dbReference>
<evidence type="ECO:0000313" key="2">
    <source>
        <dbReference type="EMBL" id="EMF56887.1"/>
    </source>
</evidence>
<reference evidence="3" key="1">
    <citation type="journal article" date="2013" name="Genome Announc.">
        <title>Draft Genome Sequence of Streptomyces bottropensis ATCC 25435, a Bottromycin-Producing Actinomycete.</title>
        <authorList>
            <person name="Zhang H."/>
            <person name="Zhou W."/>
            <person name="Zhuang Y."/>
            <person name="Liang X."/>
            <person name="Liu T."/>
        </authorList>
    </citation>
    <scope>NUCLEOTIDE SEQUENCE [LARGE SCALE GENOMIC DNA]</scope>
    <source>
        <strain evidence="3">ATCC 25435</strain>
    </source>
</reference>
<protein>
    <submittedName>
        <fullName evidence="2">Putative adenylate/guanylate cyclase</fullName>
    </submittedName>
</protein>